<evidence type="ECO:0000313" key="2">
    <source>
        <dbReference type="Proteomes" id="UP000185596"/>
    </source>
</evidence>
<dbReference type="AlphaFoldDB" id="A0A1Q8BR50"/>
<accession>A0A1Q8BR50</accession>
<sequence length="60" mass="6755">MIGSQRGSCRRSRPLRRRWWPRARARARALALTGPDGLLKLFTKNVAETTPGEESSESDT</sequence>
<protein>
    <submittedName>
        <fullName evidence="1">Uncharacterized protein</fullName>
    </submittedName>
</protein>
<gene>
    <name evidence="1" type="ORF">BU204_37655</name>
</gene>
<proteinExistence type="predicted"/>
<dbReference type="Proteomes" id="UP000185596">
    <property type="component" value="Unassembled WGS sequence"/>
</dbReference>
<dbReference type="EMBL" id="MSIE01000161">
    <property type="protein sequence ID" value="OLF04576.1"/>
    <property type="molecule type" value="Genomic_DNA"/>
</dbReference>
<reference evidence="1 2" key="1">
    <citation type="submission" date="2016-12" db="EMBL/GenBank/DDBJ databases">
        <title>The draft genome sequence of Actinophytocola sp. 11-183.</title>
        <authorList>
            <person name="Wang W."/>
            <person name="Yuan L."/>
        </authorList>
    </citation>
    <scope>NUCLEOTIDE SEQUENCE [LARGE SCALE GENOMIC DNA]</scope>
    <source>
        <strain evidence="1 2">11-183</strain>
    </source>
</reference>
<organism evidence="1 2">
    <name type="scientific">Actinophytocola xanthii</name>
    <dbReference type="NCBI Taxonomy" id="1912961"/>
    <lineage>
        <taxon>Bacteria</taxon>
        <taxon>Bacillati</taxon>
        <taxon>Actinomycetota</taxon>
        <taxon>Actinomycetes</taxon>
        <taxon>Pseudonocardiales</taxon>
        <taxon>Pseudonocardiaceae</taxon>
    </lineage>
</organism>
<keyword evidence="2" id="KW-1185">Reference proteome</keyword>
<name>A0A1Q8BR50_9PSEU</name>
<evidence type="ECO:0000313" key="1">
    <source>
        <dbReference type="EMBL" id="OLF04576.1"/>
    </source>
</evidence>
<comment type="caution">
    <text evidence="1">The sequence shown here is derived from an EMBL/GenBank/DDBJ whole genome shotgun (WGS) entry which is preliminary data.</text>
</comment>